<name>A0A8I0T6L7_9GAMM</name>
<protein>
    <submittedName>
        <fullName evidence="1">Uncharacterized protein</fullName>
    </submittedName>
</protein>
<evidence type="ECO:0000313" key="1">
    <source>
        <dbReference type="EMBL" id="MBE0348572.1"/>
    </source>
</evidence>
<gene>
    <name evidence="1" type="ORF">PPEP_b0353</name>
</gene>
<organism evidence="1 2">
    <name type="scientific">Pseudoalteromonas peptidolytica F12-50-A1</name>
    <dbReference type="NCBI Taxonomy" id="1315280"/>
    <lineage>
        <taxon>Bacteria</taxon>
        <taxon>Pseudomonadati</taxon>
        <taxon>Pseudomonadota</taxon>
        <taxon>Gammaproteobacteria</taxon>
        <taxon>Alteromonadales</taxon>
        <taxon>Pseudoalteromonadaceae</taxon>
        <taxon>Pseudoalteromonas</taxon>
    </lineage>
</organism>
<dbReference type="AlphaFoldDB" id="A0A8I0T6L7"/>
<reference evidence="1 2" key="1">
    <citation type="submission" date="2015-06" db="EMBL/GenBank/DDBJ databases">
        <title>Genome sequence of Pseudoalteromonas peptidolytica.</title>
        <authorList>
            <person name="Xie B.-B."/>
            <person name="Rong J.-C."/>
            <person name="Qin Q.-L."/>
            <person name="Zhang Y.-Z."/>
        </authorList>
    </citation>
    <scope>NUCLEOTIDE SEQUENCE [LARGE SCALE GENOMIC DNA]</scope>
    <source>
        <strain evidence="1 2">F12-50-A1</strain>
    </source>
</reference>
<accession>A0A8I0T6L7</accession>
<evidence type="ECO:0000313" key="2">
    <source>
        <dbReference type="Proteomes" id="UP000660708"/>
    </source>
</evidence>
<dbReference type="EMBL" id="AQHF01000034">
    <property type="protein sequence ID" value="MBE0348572.1"/>
    <property type="molecule type" value="Genomic_DNA"/>
</dbReference>
<proteinExistence type="predicted"/>
<dbReference type="Proteomes" id="UP000660708">
    <property type="component" value="Unassembled WGS sequence"/>
</dbReference>
<comment type="caution">
    <text evidence="1">The sequence shown here is derived from an EMBL/GenBank/DDBJ whole genome shotgun (WGS) entry which is preliminary data.</text>
</comment>
<keyword evidence="2" id="KW-1185">Reference proteome</keyword>
<sequence>MRFLILVKSEVSGVGANLARMGVKSTYAIQAANAASPSKG</sequence>